<dbReference type="PANTHER" id="PTHR13367">
    <property type="entry name" value="UBIQUITIN THIOESTERASE"/>
    <property type="match status" value="1"/>
</dbReference>
<dbReference type="Pfam" id="PF02338">
    <property type="entry name" value="OTU"/>
    <property type="match status" value="1"/>
</dbReference>
<comment type="similarity">
    <text evidence="2">Belongs to the peptidase C64 family.</text>
</comment>
<dbReference type="GO" id="GO:0005737">
    <property type="term" value="C:cytoplasm"/>
    <property type="evidence" value="ECO:0000318"/>
    <property type="project" value="GO_Central"/>
</dbReference>
<dbReference type="CTD" id="54764"/>
<evidence type="ECO:0000256" key="3">
    <source>
        <dbReference type="ARBA" id="ARBA00012759"/>
    </source>
</evidence>
<evidence type="ECO:0000256" key="7">
    <source>
        <dbReference type="ARBA" id="ARBA00022737"/>
    </source>
</evidence>
<keyword evidence="7" id="KW-0677">Repeat</keyword>
<dbReference type="EC" id="3.4.19.12" evidence="3"/>
<feature type="domain" description="RanBP2-type" evidence="15">
    <location>
        <begin position="69"/>
        <end position="99"/>
    </location>
</feature>
<keyword evidence="9" id="KW-0833">Ubl conjugation pathway</keyword>
<proteinExistence type="inferred from homology"/>
<feature type="region of interest" description="Disordered" evidence="14">
    <location>
        <begin position="185"/>
        <end position="209"/>
    </location>
</feature>
<evidence type="ECO:0000256" key="11">
    <source>
        <dbReference type="ARBA" id="ARBA00022807"/>
    </source>
</evidence>
<dbReference type="GO" id="GO:0007010">
    <property type="term" value="P:cytoskeleton organization"/>
    <property type="evidence" value="ECO:0000318"/>
    <property type="project" value="GO_Central"/>
</dbReference>
<dbReference type="PROSITE" id="PS50802">
    <property type="entry name" value="OTU"/>
    <property type="match status" value="1"/>
</dbReference>
<evidence type="ECO:0000256" key="4">
    <source>
        <dbReference type="ARBA" id="ARBA00022670"/>
    </source>
</evidence>
<sequence>MTESHPKWTCEYCTYHNWYSSIKCTLCHAPKPVQLITSPTQDSSSTSLVEQEEQSDSSPRRLILPESDSSSPKWPCKACTYLNWPQAAKCALCHHAKGTGPPGDNSKGRGQPRLKTVRPTVGQQNVNNDRNRTICNSTKKWVCSTCTYENWPKTKHCALCSCTRQKQSPDPSVGAGSTLIEENLRNSGASSRSSPTSSPPRSPGPTISTVKVPVIGATSTPGHGTINVDQEKHVKLIRRRLRKSDWLFLNACNGVVDDDHQAVETYLTSGGNPTRTLTADEVLFLNRSGVFDVGLTLAHLALRFRKEDLLAVLLSTDIGAHAVKRPPSQVCPELAADIRREVAKSIRQRKGDFPCYFVTDIITYILPGEINYLPHTVRNQLMDELLDQDAQKELEQESPIINWSTEVADSMGSRLFALWNRTAGDCLLDSVLQATWGVFDTDSVLRRALGDSLNEGAHRFYSRWKAYESMHVESMHFSLDDDQWLNDWSLMLSLAGQPGAALEQTHIFALAHVLRRPIIVYGVKFIKSFRGENLGFARFQGVYLPLLWEPSFCCKSPIVLAYTRGHFSALVSQESGSDDNRGAGANLDSSDNSQTIYLPLTDSDGKLLPIHFITPLEVGTEERLLNEWLDCCYTAGGTFVAQQVHPRHRPVIIGQMTEEWLQRYRRIAQQI</sequence>
<evidence type="ECO:0000256" key="6">
    <source>
        <dbReference type="ARBA" id="ARBA00022723"/>
    </source>
</evidence>
<dbReference type="GO" id="GO:0005634">
    <property type="term" value="C:nucleus"/>
    <property type="evidence" value="ECO:0000318"/>
    <property type="project" value="GO_Central"/>
</dbReference>
<reference evidence="17" key="2">
    <citation type="submission" date="2021-01" db="UniProtKB">
        <authorList>
            <consortium name="EnsemblMetazoa"/>
        </authorList>
    </citation>
    <scope>IDENTIFICATION</scope>
</reference>
<accession>A0A7M7THF0</accession>
<evidence type="ECO:0000256" key="14">
    <source>
        <dbReference type="SAM" id="MobiDB-lite"/>
    </source>
</evidence>
<reference evidence="18" key="1">
    <citation type="submission" date="2015-02" db="EMBL/GenBank/DDBJ databases">
        <title>Genome sequencing for Strongylocentrotus purpuratus.</title>
        <authorList>
            <person name="Murali S."/>
            <person name="Liu Y."/>
            <person name="Vee V."/>
            <person name="English A."/>
            <person name="Wang M."/>
            <person name="Skinner E."/>
            <person name="Han Y."/>
            <person name="Muzny D.M."/>
            <person name="Worley K.C."/>
            <person name="Gibbs R.A."/>
        </authorList>
    </citation>
    <scope>NUCLEOTIDE SEQUENCE</scope>
</reference>
<keyword evidence="5" id="KW-0879">Wnt signaling pathway</keyword>
<protein>
    <recommendedName>
        <fullName evidence="3">ubiquitinyl hydrolase 1</fullName>
        <ecNumber evidence="3">3.4.19.12</ecNumber>
    </recommendedName>
</protein>
<evidence type="ECO:0000256" key="9">
    <source>
        <dbReference type="ARBA" id="ARBA00022786"/>
    </source>
</evidence>
<evidence type="ECO:0000256" key="5">
    <source>
        <dbReference type="ARBA" id="ARBA00022687"/>
    </source>
</evidence>
<keyword evidence="11" id="KW-0788">Thiol protease</keyword>
<dbReference type="GO" id="GO:0030177">
    <property type="term" value="P:positive regulation of Wnt signaling pathway"/>
    <property type="evidence" value="ECO:0000318"/>
    <property type="project" value="GO_Central"/>
</dbReference>
<keyword evidence="4" id="KW-0645">Protease</keyword>
<evidence type="ECO:0000256" key="13">
    <source>
        <dbReference type="PROSITE-ProRule" id="PRU00322"/>
    </source>
</evidence>
<feature type="domain" description="OTU" evidence="16">
    <location>
        <begin position="415"/>
        <end position="573"/>
    </location>
</feature>
<dbReference type="Gene3D" id="2.30.30.380">
    <property type="entry name" value="Zn-finger domain of Sec23/24"/>
    <property type="match status" value="1"/>
</dbReference>
<organism evidence="17 18">
    <name type="scientific">Strongylocentrotus purpuratus</name>
    <name type="common">Purple sea urchin</name>
    <dbReference type="NCBI Taxonomy" id="7668"/>
    <lineage>
        <taxon>Eukaryota</taxon>
        <taxon>Metazoa</taxon>
        <taxon>Echinodermata</taxon>
        <taxon>Eleutherozoa</taxon>
        <taxon>Echinozoa</taxon>
        <taxon>Echinoidea</taxon>
        <taxon>Euechinoidea</taxon>
        <taxon>Echinacea</taxon>
        <taxon>Camarodonta</taxon>
        <taxon>Echinidea</taxon>
        <taxon>Strongylocentrotidae</taxon>
        <taxon>Strongylocentrotus</taxon>
    </lineage>
</organism>
<evidence type="ECO:0000313" key="18">
    <source>
        <dbReference type="Proteomes" id="UP000007110"/>
    </source>
</evidence>
<evidence type="ECO:0000259" key="15">
    <source>
        <dbReference type="PROSITE" id="PS50199"/>
    </source>
</evidence>
<dbReference type="InterPro" id="IPR051346">
    <property type="entry name" value="OTU_Deubiquitinase"/>
</dbReference>
<evidence type="ECO:0000256" key="2">
    <source>
        <dbReference type="ARBA" id="ARBA00005865"/>
    </source>
</evidence>
<dbReference type="PANTHER" id="PTHR13367:SF28">
    <property type="entry name" value="UBIQUITIN THIOESTERASE ZRANB1"/>
    <property type="match status" value="1"/>
</dbReference>
<dbReference type="PROSITE" id="PS01358">
    <property type="entry name" value="ZF_RANBP2_1"/>
    <property type="match status" value="3"/>
</dbReference>
<dbReference type="GO" id="GO:0016055">
    <property type="term" value="P:Wnt signaling pathway"/>
    <property type="evidence" value="ECO:0007669"/>
    <property type="project" value="UniProtKB-KW"/>
</dbReference>
<evidence type="ECO:0000256" key="12">
    <source>
        <dbReference type="ARBA" id="ARBA00022833"/>
    </source>
</evidence>
<dbReference type="CDD" id="cd22767">
    <property type="entry name" value="OTU_ZRANB1"/>
    <property type="match status" value="1"/>
</dbReference>
<evidence type="ECO:0000313" key="17">
    <source>
        <dbReference type="EnsemblMetazoa" id="XP_797278"/>
    </source>
</evidence>
<dbReference type="GeneID" id="592674"/>
<dbReference type="RefSeq" id="XP_797278.3">
    <property type="nucleotide sequence ID" value="XM_792185.5"/>
</dbReference>
<dbReference type="OMA" id="MCDTKDD"/>
<keyword evidence="8 13" id="KW-0863">Zinc-finger</keyword>
<keyword evidence="18" id="KW-1185">Reference proteome</keyword>
<dbReference type="InterPro" id="IPR036443">
    <property type="entry name" value="Znf_RanBP2_sf"/>
</dbReference>
<dbReference type="Proteomes" id="UP000007110">
    <property type="component" value="Unassembled WGS sequence"/>
</dbReference>
<dbReference type="InterPro" id="IPR003323">
    <property type="entry name" value="OTU_dom"/>
</dbReference>
<dbReference type="KEGG" id="spu:592674"/>
<dbReference type="Pfam" id="PF18418">
    <property type="entry name" value="AnkUBD"/>
    <property type="match status" value="1"/>
</dbReference>
<dbReference type="GO" id="GO:0004843">
    <property type="term" value="F:cysteine-type deubiquitinase activity"/>
    <property type="evidence" value="ECO:0000318"/>
    <property type="project" value="GO_Central"/>
</dbReference>
<dbReference type="FunCoup" id="A0A7M7THF0">
    <property type="interactions" value="1100"/>
</dbReference>
<feature type="domain" description="RanBP2-type" evidence="15">
    <location>
        <begin position="2"/>
        <end position="33"/>
    </location>
</feature>
<evidence type="ECO:0000256" key="10">
    <source>
        <dbReference type="ARBA" id="ARBA00022801"/>
    </source>
</evidence>
<keyword evidence="6" id="KW-0479">Metal-binding</keyword>
<dbReference type="InterPro" id="IPR041294">
    <property type="entry name" value="AnkUBD"/>
</dbReference>
<dbReference type="InterPro" id="IPR001876">
    <property type="entry name" value="Znf_RanBP2"/>
</dbReference>
<evidence type="ECO:0000256" key="1">
    <source>
        <dbReference type="ARBA" id="ARBA00000707"/>
    </source>
</evidence>
<evidence type="ECO:0000259" key="16">
    <source>
        <dbReference type="PROSITE" id="PS50802"/>
    </source>
</evidence>
<dbReference type="SMART" id="SM00547">
    <property type="entry name" value="ZnF_RBZ"/>
    <property type="match status" value="3"/>
</dbReference>
<dbReference type="Gene3D" id="4.10.1060.10">
    <property type="entry name" value="Zinc finger, RanBP2-type"/>
    <property type="match status" value="1"/>
</dbReference>
<dbReference type="InParanoid" id="A0A7M7THF0"/>
<dbReference type="GO" id="GO:0008270">
    <property type="term" value="F:zinc ion binding"/>
    <property type="evidence" value="ECO:0007669"/>
    <property type="project" value="UniProtKB-KW"/>
</dbReference>
<feature type="region of interest" description="Disordered" evidence="14">
    <location>
        <begin position="38"/>
        <end position="71"/>
    </location>
</feature>
<evidence type="ECO:0000256" key="8">
    <source>
        <dbReference type="ARBA" id="ARBA00022771"/>
    </source>
</evidence>
<dbReference type="SUPFAM" id="SSF90209">
    <property type="entry name" value="Ran binding protein zinc finger-like"/>
    <property type="match status" value="1"/>
</dbReference>
<name>A0A7M7THF0_STRPU</name>
<dbReference type="EnsemblMetazoa" id="XM_792185">
    <property type="protein sequence ID" value="XP_797278"/>
    <property type="gene ID" value="LOC592674"/>
</dbReference>
<dbReference type="PROSITE" id="PS50199">
    <property type="entry name" value="ZF_RANBP2_2"/>
    <property type="match status" value="3"/>
</dbReference>
<dbReference type="GO" id="GO:0016477">
    <property type="term" value="P:cell migration"/>
    <property type="evidence" value="ECO:0000318"/>
    <property type="project" value="GO_Central"/>
</dbReference>
<keyword evidence="12" id="KW-0862">Zinc</keyword>
<dbReference type="Gene3D" id="1.25.40.560">
    <property type="match status" value="1"/>
</dbReference>
<dbReference type="GO" id="GO:0071947">
    <property type="term" value="P:protein deubiquitination involved in ubiquitin-dependent protein catabolic process"/>
    <property type="evidence" value="ECO:0000318"/>
    <property type="project" value="GO_Central"/>
</dbReference>
<dbReference type="GO" id="GO:0070530">
    <property type="term" value="F:K63-linked polyubiquitin modification-dependent protein binding"/>
    <property type="evidence" value="ECO:0000318"/>
    <property type="project" value="GO_Central"/>
</dbReference>
<dbReference type="InterPro" id="IPR049768">
    <property type="entry name" value="ZRANB1_OTU"/>
</dbReference>
<comment type="catalytic activity">
    <reaction evidence="1">
        <text>Thiol-dependent hydrolysis of ester, thioester, amide, peptide and isopeptide bonds formed by the C-terminal Gly of ubiquitin (a 76-residue protein attached to proteins as an intracellular targeting signal).</text>
        <dbReference type="EC" id="3.4.19.12"/>
    </reaction>
</comment>
<dbReference type="OrthoDB" id="6275030at2759"/>
<dbReference type="AlphaFoldDB" id="A0A7M7THF0"/>
<feature type="domain" description="RanBP2-type" evidence="15">
    <location>
        <begin position="137"/>
        <end position="166"/>
    </location>
</feature>
<feature type="compositionally biased region" description="Low complexity" evidence="14">
    <location>
        <begin position="187"/>
        <end position="196"/>
    </location>
</feature>
<keyword evidence="10" id="KW-0378">Hydrolase</keyword>
<feature type="compositionally biased region" description="Polar residues" evidence="14">
    <location>
        <begin position="38"/>
        <end position="49"/>
    </location>
</feature>